<proteinExistence type="predicted"/>
<organism evidence="1 2">
    <name type="scientific">Perkinsus olseni</name>
    <name type="common">Perkinsus atlanticus</name>
    <dbReference type="NCBI Taxonomy" id="32597"/>
    <lineage>
        <taxon>Eukaryota</taxon>
        <taxon>Sar</taxon>
        <taxon>Alveolata</taxon>
        <taxon>Perkinsozoa</taxon>
        <taxon>Perkinsea</taxon>
        <taxon>Perkinsida</taxon>
        <taxon>Perkinsidae</taxon>
        <taxon>Perkinsus</taxon>
    </lineage>
</organism>
<feature type="non-terminal residue" evidence="1">
    <location>
        <position position="135"/>
    </location>
</feature>
<reference evidence="1 2" key="1">
    <citation type="submission" date="2020-04" db="EMBL/GenBank/DDBJ databases">
        <title>Perkinsus olseni comparative genomics.</title>
        <authorList>
            <person name="Bogema D.R."/>
        </authorList>
    </citation>
    <scope>NUCLEOTIDE SEQUENCE [LARGE SCALE GENOMIC DNA]</scope>
    <source>
        <strain evidence="1 2">ATCC PRA-207</strain>
    </source>
</reference>
<dbReference type="AlphaFoldDB" id="A0A7J6QLZ4"/>
<evidence type="ECO:0000313" key="2">
    <source>
        <dbReference type="Proteomes" id="UP000553632"/>
    </source>
</evidence>
<sequence length="135" mass="14530">LEGMSHVLAWGRAGKVELVEFPRLQLTFKNHEGKLVSDQHEHYWLARRGDVISASTEALLKEFIGATALLCGDYGTRAILCSAGLSAGRTAVGGEVVLFEHSGSPVCGHFVYPQHVSGQFVSPPDQSAAVHLLCM</sequence>
<feature type="non-terminal residue" evidence="1">
    <location>
        <position position="1"/>
    </location>
</feature>
<evidence type="ECO:0000313" key="1">
    <source>
        <dbReference type="EMBL" id="KAF4709293.1"/>
    </source>
</evidence>
<dbReference type="EMBL" id="JABANO010032021">
    <property type="protein sequence ID" value="KAF4709293.1"/>
    <property type="molecule type" value="Genomic_DNA"/>
</dbReference>
<keyword evidence="2" id="KW-1185">Reference proteome</keyword>
<protein>
    <submittedName>
        <fullName evidence="1">Uncharacterized protein</fullName>
    </submittedName>
</protein>
<dbReference type="Proteomes" id="UP000553632">
    <property type="component" value="Unassembled WGS sequence"/>
</dbReference>
<gene>
    <name evidence="1" type="ORF">FOZ63_023861</name>
</gene>
<accession>A0A7J6QLZ4</accession>
<comment type="caution">
    <text evidence="1">The sequence shown here is derived from an EMBL/GenBank/DDBJ whole genome shotgun (WGS) entry which is preliminary data.</text>
</comment>
<name>A0A7J6QLZ4_PEROL</name>